<gene>
    <name evidence="4" type="ORF">Pflav_040500</name>
</gene>
<dbReference type="PROSITE" id="PS51186">
    <property type="entry name" value="GNAT"/>
    <property type="match status" value="1"/>
</dbReference>
<dbReference type="InterPro" id="IPR016181">
    <property type="entry name" value="Acyl_CoA_acyltransferase"/>
</dbReference>
<accession>A0A6F8XUZ9</accession>
<dbReference type="CDD" id="cd04301">
    <property type="entry name" value="NAT_SF"/>
    <property type="match status" value="1"/>
</dbReference>
<dbReference type="PANTHER" id="PTHR43877:SF2">
    <property type="entry name" value="AMINOALKYLPHOSPHONATE N-ACETYLTRANSFERASE-RELATED"/>
    <property type="match status" value="1"/>
</dbReference>
<keyword evidence="2" id="KW-0012">Acyltransferase</keyword>
<keyword evidence="1 4" id="KW-0808">Transferase</keyword>
<dbReference type="KEGG" id="pfla:Pflav_040500"/>
<reference evidence="4 5" key="1">
    <citation type="submission" date="2020-03" db="EMBL/GenBank/DDBJ databases">
        <title>Whole genome shotgun sequence of Phytohabitans flavus NBRC 107702.</title>
        <authorList>
            <person name="Komaki H."/>
            <person name="Tamura T."/>
        </authorList>
    </citation>
    <scope>NUCLEOTIDE SEQUENCE [LARGE SCALE GENOMIC DNA]</scope>
    <source>
        <strain evidence="4 5">NBRC 107702</strain>
    </source>
</reference>
<name>A0A6F8XUZ9_9ACTN</name>
<proteinExistence type="predicted"/>
<dbReference type="InterPro" id="IPR050832">
    <property type="entry name" value="Bact_Acetyltransf"/>
</dbReference>
<sequence length="158" mass="17091">MPELSVRPMTQAEFAQWRYAIARRFADSKVAAGSWAAETALERALTANDALLPDGLATEGMLLLKGVRPDGTPIGRLWIRLGHPDGAAGCAFLYDIEVEPEFRGAGYGRALLAAAEEAVRAQGLAELELNVFGHNPVAMSLYATSGYRVVTQQMRKTL</sequence>
<evidence type="ECO:0000256" key="1">
    <source>
        <dbReference type="ARBA" id="ARBA00022679"/>
    </source>
</evidence>
<dbReference type="PANTHER" id="PTHR43877">
    <property type="entry name" value="AMINOALKYLPHOSPHONATE N-ACETYLTRANSFERASE-RELATED-RELATED"/>
    <property type="match status" value="1"/>
</dbReference>
<protein>
    <submittedName>
        <fullName evidence="4">N-acetyltransferase</fullName>
    </submittedName>
</protein>
<dbReference type="GO" id="GO:0016747">
    <property type="term" value="F:acyltransferase activity, transferring groups other than amino-acyl groups"/>
    <property type="evidence" value="ECO:0007669"/>
    <property type="project" value="InterPro"/>
</dbReference>
<evidence type="ECO:0000259" key="3">
    <source>
        <dbReference type="PROSITE" id="PS51186"/>
    </source>
</evidence>
<keyword evidence="5" id="KW-1185">Reference proteome</keyword>
<dbReference type="InterPro" id="IPR000182">
    <property type="entry name" value="GNAT_dom"/>
</dbReference>
<organism evidence="4 5">
    <name type="scientific">Phytohabitans flavus</name>
    <dbReference type="NCBI Taxonomy" id="1076124"/>
    <lineage>
        <taxon>Bacteria</taxon>
        <taxon>Bacillati</taxon>
        <taxon>Actinomycetota</taxon>
        <taxon>Actinomycetes</taxon>
        <taxon>Micromonosporales</taxon>
        <taxon>Micromonosporaceae</taxon>
    </lineage>
</organism>
<dbReference type="AlphaFoldDB" id="A0A6F8XUZ9"/>
<dbReference type="Gene3D" id="3.40.630.30">
    <property type="match status" value="1"/>
</dbReference>
<reference evidence="4 5" key="2">
    <citation type="submission" date="2020-03" db="EMBL/GenBank/DDBJ databases">
        <authorList>
            <person name="Ichikawa N."/>
            <person name="Kimura A."/>
            <person name="Kitahashi Y."/>
            <person name="Uohara A."/>
        </authorList>
    </citation>
    <scope>NUCLEOTIDE SEQUENCE [LARGE SCALE GENOMIC DNA]</scope>
    <source>
        <strain evidence="4 5">NBRC 107702</strain>
    </source>
</reference>
<dbReference type="EMBL" id="AP022870">
    <property type="protein sequence ID" value="BCB77640.1"/>
    <property type="molecule type" value="Genomic_DNA"/>
</dbReference>
<dbReference type="RefSeq" id="WP_173037364.1">
    <property type="nucleotide sequence ID" value="NZ_AP022870.1"/>
</dbReference>
<evidence type="ECO:0000256" key="2">
    <source>
        <dbReference type="ARBA" id="ARBA00023315"/>
    </source>
</evidence>
<feature type="domain" description="N-acetyltransferase" evidence="3">
    <location>
        <begin position="4"/>
        <end position="158"/>
    </location>
</feature>
<dbReference type="Pfam" id="PF00583">
    <property type="entry name" value="Acetyltransf_1"/>
    <property type="match status" value="1"/>
</dbReference>
<evidence type="ECO:0000313" key="4">
    <source>
        <dbReference type="EMBL" id="BCB77640.1"/>
    </source>
</evidence>
<dbReference type="SUPFAM" id="SSF55729">
    <property type="entry name" value="Acyl-CoA N-acyltransferases (Nat)"/>
    <property type="match status" value="1"/>
</dbReference>
<dbReference type="Proteomes" id="UP000502508">
    <property type="component" value="Chromosome"/>
</dbReference>
<evidence type="ECO:0000313" key="5">
    <source>
        <dbReference type="Proteomes" id="UP000502508"/>
    </source>
</evidence>